<dbReference type="InterPro" id="IPR032054">
    <property type="entry name" value="Cdt1_C"/>
</dbReference>
<feature type="compositionally biased region" description="Basic and acidic residues" evidence="3">
    <location>
        <begin position="796"/>
        <end position="806"/>
    </location>
</feature>
<dbReference type="OrthoDB" id="3366139at2759"/>
<accession>A0A316U538</accession>
<comment type="similarity">
    <text evidence="1">Belongs to the Cdt1 family.</text>
</comment>
<reference evidence="5 6" key="1">
    <citation type="journal article" date="2018" name="Mol. Biol. Evol.">
        <title>Broad Genomic Sampling Reveals a Smut Pathogenic Ancestry of the Fungal Clade Ustilaginomycotina.</title>
        <authorList>
            <person name="Kijpornyongpan T."/>
            <person name="Mondo S.J."/>
            <person name="Barry K."/>
            <person name="Sandor L."/>
            <person name="Lee J."/>
            <person name="Lipzen A."/>
            <person name="Pangilinan J."/>
            <person name="LaButti K."/>
            <person name="Hainaut M."/>
            <person name="Henrissat B."/>
            <person name="Grigoriev I.V."/>
            <person name="Spatafora J.W."/>
            <person name="Aime M.C."/>
        </authorList>
    </citation>
    <scope>NUCLEOTIDE SEQUENCE [LARGE SCALE GENOMIC DNA]</scope>
    <source>
        <strain evidence="5 6">MCA 4718</strain>
    </source>
</reference>
<dbReference type="EMBL" id="KZ819331">
    <property type="protein sequence ID" value="PWN19561.1"/>
    <property type="molecule type" value="Genomic_DNA"/>
</dbReference>
<feature type="compositionally biased region" description="Polar residues" evidence="3">
    <location>
        <begin position="1"/>
        <end position="10"/>
    </location>
</feature>
<evidence type="ECO:0000313" key="5">
    <source>
        <dbReference type="EMBL" id="PWN19561.1"/>
    </source>
</evidence>
<dbReference type="RefSeq" id="XP_025346721.1">
    <property type="nucleotide sequence ID" value="XM_025494454.1"/>
</dbReference>
<keyword evidence="6" id="KW-1185">Reference proteome</keyword>
<feature type="region of interest" description="Disordered" evidence="3">
    <location>
        <begin position="540"/>
        <end position="601"/>
    </location>
</feature>
<feature type="compositionally biased region" description="Polar residues" evidence="3">
    <location>
        <begin position="70"/>
        <end position="83"/>
    </location>
</feature>
<evidence type="ECO:0000256" key="2">
    <source>
        <dbReference type="ARBA" id="ARBA00023306"/>
    </source>
</evidence>
<proteinExistence type="inferred from homology"/>
<dbReference type="Pfam" id="PF16679">
    <property type="entry name" value="CDT1_C"/>
    <property type="match status" value="1"/>
</dbReference>
<dbReference type="AlphaFoldDB" id="A0A316U538"/>
<organism evidence="5 6">
    <name type="scientific">Pseudomicrostroma glucosiphilum</name>
    <dbReference type="NCBI Taxonomy" id="1684307"/>
    <lineage>
        <taxon>Eukaryota</taxon>
        <taxon>Fungi</taxon>
        <taxon>Dikarya</taxon>
        <taxon>Basidiomycota</taxon>
        <taxon>Ustilaginomycotina</taxon>
        <taxon>Exobasidiomycetes</taxon>
        <taxon>Microstromatales</taxon>
        <taxon>Microstromatales incertae sedis</taxon>
        <taxon>Pseudomicrostroma</taxon>
    </lineage>
</organism>
<sequence length="959" mass="101374">MPVSRRSQAGGSLLGHFQPTKKTVGTPNKDVKGKGRALADVGKAARASPLTTNVTGKGVDTSVEEVKAGPQQTVATQQISARSTPVREVLTPSPSRSSPAPALLGTPSSSRLSSASPPPELLQATHKSPVSVREDPDKGKFYLMISSPKKKASSASPSQLQMPTRTPFHLREGSPSLERTPMREASALPRQPPSAPKKRHADESALERMRVQNDESPLPHDKRRPSYKAFGASQEAGLSLMGMTDSGDESFSHSRSSKRPRYDDGQLLSTGSASSSDDELLITPRKVREQPPQGVSPASFATPTKAAKFDDPFSSTPRIKPTRSAGIFSSLIKPTSVGEPRPATSSDEDNPFLDSSPATSSSSVFAGAQSALPAGIPETGYKISVALPLPPHYNSLYLLHIGIEHALVVHLATTGLASSSIDSTFTDSMGQSVVRLPNLITYTALRPLVERTAGRRLGPVELARLMYLWSNGRLPSQDAPRGASTAPVAPAGKEQEALSGLGFILARQRSLDANGRRKWDWSLGIELTIKRARREVTPPLQVSFGGSSENGGASVQVPSTPPSSARSGGVAFGLDTPPSTPSGSKRRREASGDGSPNVGREGMSLVALWNNGIEERKSEVGRRLRALCASDMEEWLQNGAMTSSHADLDDRPSTPEPSTRRAEVGAGGLLTPSATRPEGRRSRFVKFDEATLGGDGAVPLVETAGEGAVQDWNLPAEGEVLSEWHPRFSLKEAKAVPCAILPNLKDVADVPHLIGGSRSRETAKEPVPIPREAATPPTASSSSVTATPSRAQSLMDRIKAKEESKRSSLQARAGPTFPSSGKSPASSSGAGAAPSTGDLMASFKRRATLSRLNDVATSLHMLFVTSSETASPLSPGNGNGPLRRSPILPLSTVLTSLSKSSRVTLSTAEARGCIDLLAQVCPGFLDVRTVGGREWVKMGESGEVGLGEVRRRVKAELDK</sequence>
<feature type="compositionally biased region" description="Low complexity" evidence="3">
    <location>
        <begin position="773"/>
        <end position="789"/>
    </location>
</feature>
<gene>
    <name evidence="5" type="ORF">BCV69DRAFT_300382</name>
</gene>
<feature type="region of interest" description="Disordered" evidence="3">
    <location>
        <begin position="756"/>
        <end position="835"/>
    </location>
</feature>
<dbReference type="InterPro" id="IPR038090">
    <property type="entry name" value="Cdt1_C_WH_dom_sf"/>
</dbReference>
<protein>
    <recommendedName>
        <fullName evidence="4">DNA replication factor Cdt1 C-terminal domain-containing protein</fullName>
    </recommendedName>
</protein>
<feature type="compositionally biased region" description="Low complexity" evidence="3">
    <location>
        <begin position="818"/>
        <end position="835"/>
    </location>
</feature>
<feature type="region of interest" description="Disordered" evidence="3">
    <location>
        <begin position="1"/>
        <end position="359"/>
    </location>
</feature>
<evidence type="ECO:0000313" key="6">
    <source>
        <dbReference type="Proteomes" id="UP000245942"/>
    </source>
</evidence>
<dbReference type="Proteomes" id="UP000245942">
    <property type="component" value="Unassembled WGS sequence"/>
</dbReference>
<feature type="compositionally biased region" description="Low complexity" evidence="3">
    <location>
        <begin position="92"/>
        <end position="115"/>
    </location>
</feature>
<keyword evidence="2" id="KW-0131">Cell cycle</keyword>
<feature type="domain" description="DNA replication factor Cdt1 C-terminal" evidence="4">
    <location>
        <begin position="843"/>
        <end position="930"/>
    </location>
</feature>
<name>A0A316U538_9BASI</name>
<dbReference type="Gene3D" id="1.10.10.1420">
    <property type="entry name" value="DNA replication factor Cdt1, C-terminal WH domain"/>
    <property type="match status" value="1"/>
</dbReference>
<evidence type="ECO:0000256" key="3">
    <source>
        <dbReference type="SAM" id="MobiDB-lite"/>
    </source>
</evidence>
<feature type="compositionally biased region" description="Basic and acidic residues" evidence="3">
    <location>
        <begin position="200"/>
        <end position="220"/>
    </location>
</feature>
<dbReference type="GeneID" id="37016188"/>
<evidence type="ECO:0000259" key="4">
    <source>
        <dbReference type="Pfam" id="PF16679"/>
    </source>
</evidence>
<feature type="compositionally biased region" description="Polar residues" evidence="3">
    <location>
        <begin position="544"/>
        <end position="566"/>
    </location>
</feature>
<feature type="region of interest" description="Disordered" evidence="3">
    <location>
        <begin position="640"/>
        <end position="681"/>
    </location>
</feature>
<evidence type="ECO:0000256" key="1">
    <source>
        <dbReference type="ARBA" id="ARBA00008356"/>
    </source>
</evidence>
<feature type="compositionally biased region" description="Basic and acidic residues" evidence="3">
    <location>
        <begin position="646"/>
        <end position="663"/>
    </location>
</feature>